<dbReference type="GO" id="GO:0043565">
    <property type="term" value="F:sequence-specific DNA binding"/>
    <property type="evidence" value="ECO:0007669"/>
    <property type="project" value="InterPro"/>
</dbReference>
<dbReference type="PROSITE" id="PS01124">
    <property type="entry name" value="HTH_ARAC_FAMILY_2"/>
    <property type="match status" value="1"/>
</dbReference>
<dbReference type="GO" id="GO:0003700">
    <property type="term" value="F:DNA-binding transcription factor activity"/>
    <property type="evidence" value="ECO:0007669"/>
    <property type="project" value="InterPro"/>
</dbReference>
<reference evidence="3" key="1">
    <citation type="submission" date="2018-05" db="EMBL/GenBank/DDBJ databases">
        <title>Ignatzschineria dubaiensis sp. nov., isolated from necrotic foot tissues of dromedaries (Camelus dromedarius) and associated maggots in Dubai, United Arab Emirates.</title>
        <authorList>
            <person name="Tsang C.C."/>
            <person name="Tang J.Y.M."/>
            <person name="Fong J.Y.H."/>
            <person name="Kinne J."/>
            <person name="Lee H.H."/>
            <person name="Joseph M."/>
            <person name="Jose S."/>
            <person name="Schuster R.K."/>
            <person name="Tang Y."/>
            <person name="Sivakumar S."/>
            <person name="Chen J.H.K."/>
            <person name="Teng J.L.L."/>
            <person name="Lau S.K.P."/>
            <person name="Wernery U."/>
            <person name="Woo P.C.Y."/>
        </authorList>
    </citation>
    <scope>NUCLEOTIDE SEQUENCE [LARGE SCALE GENOMIC DNA]</scope>
    <source>
        <strain evidence="3">KCTC 22644</strain>
    </source>
</reference>
<dbReference type="InterPro" id="IPR053142">
    <property type="entry name" value="PchR_regulatory_protein"/>
</dbReference>
<dbReference type="Pfam" id="PF12833">
    <property type="entry name" value="HTH_18"/>
    <property type="match status" value="1"/>
</dbReference>
<feature type="domain" description="HTH araC/xylS-type" evidence="1">
    <location>
        <begin position="248"/>
        <end position="351"/>
    </location>
</feature>
<evidence type="ECO:0000313" key="2">
    <source>
        <dbReference type="EMBL" id="PWD80346.1"/>
    </source>
</evidence>
<dbReference type="EMBL" id="QEWQ01000006">
    <property type="protein sequence ID" value="PWD80346.1"/>
    <property type="molecule type" value="Genomic_DNA"/>
</dbReference>
<dbReference type="Gene3D" id="1.10.10.60">
    <property type="entry name" value="Homeodomain-like"/>
    <property type="match status" value="1"/>
</dbReference>
<sequence length="356" mass="41318">MGYKDKIDLHRFHKYSTNLVDSADNLRPIATLNQIQLRQSNDVYEHACNITGWQQLYNQIQPGEFSGYVKEGWIEGIQFFKEYTSKLVQQKCMVWPGAIWIGIPVPNNSEHGMIGHNELADNLVGIQIGGQEFGLNTPDDYTILGLVVDLSLLESYFEVFLQRPLPLKHLASQMTIAMQPTDKLRLCNTIEVLLEMAQHTPHILNNEATLKTLRYDLLDLLDLLFHNIDQSPRIVLPKSRLNHINIVQKAHEFILDNARCRDEMTILDICEYLHISRRTLQTAFNNIWHVSPVTYLKAIKLNAVRRELKSPYSEFITVQDAAMAWGFWHMGQFSQDYQSLFKERPSQTLNQRLRFH</sequence>
<dbReference type="SMART" id="SM00342">
    <property type="entry name" value="HTH_ARAC"/>
    <property type="match status" value="1"/>
</dbReference>
<organism evidence="2 3">
    <name type="scientific">Ignatzschineria ureiclastica</name>
    <dbReference type="NCBI Taxonomy" id="472582"/>
    <lineage>
        <taxon>Bacteria</taxon>
        <taxon>Pseudomonadati</taxon>
        <taxon>Pseudomonadota</taxon>
        <taxon>Gammaproteobacteria</taxon>
        <taxon>Cardiobacteriales</taxon>
        <taxon>Ignatzschineriaceae</taxon>
        <taxon>Ignatzschineria</taxon>
    </lineage>
</organism>
<dbReference type="RefSeq" id="WP_109189790.1">
    <property type="nucleotide sequence ID" value="NZ_BMYA01000004.1"/>
</dbReference>
<dbReference type="PANTHER" id="PTHR47893:SF1">
    <property type="entry name" value="REGULATORY PROTEIN PCHR"/>
    <property type="match status" value="1"/>
</dbReference>
<dbReference type="OrthoDB" id="6003540at2"/>
<comment type="caution">
    <text evidence="2">The sequence shown here is derived from an EMBL/GenBank/DDBJ whole genome shotgun (WGS) entry which is preliminary data.</text>
</comment>
<keyword evidence="3" id="KW-1185">Reference proteome</keyword>
<name>A0A2U2ACG5_9GAMM</name>
<dbReference type="Proteomes" id="UP000245020">
    <property type="component" value="Unassembled WGS sequence"/>
</dbReference>
<accession>A0A2U2ACG5</accession>
<proteinExistence type="predicted"/>
<evidence type="ECO:0000313" key="3">
    <source>
        <dbReference type="Proteomes" id="UP000245020"/>
    </source>
</evidence>
<gene>
    <name evidence="2" type="ORF">DC083_08470</name>
</gene>
<dbReference type="PANTHER" id="PTHR47893">
    <property type="entry name" value="REGULATORY PROTEIN PCHR"/>
    <property type="match status" value="1"/>
</dbReference>
<dbReference type="AlphaFoldDB" id="A0A2U2ACG5"/>
<protein>
    <submittedName>
        <fullName evidence="2">Ethanolamine utilization protein EutR</fullName>
    </submittedName>
</protein>
<dbReference type="InterPro" id="IPR018060">
    <property type="entry name" value="HTH_AraC"/>
</dbReference>
<evidence type="ECO:0000259" key="1">
    <source>
        <dbReference type="PROSITE" id="PS01124"/>
    </source>
</evidence>